<sequence length="296" mass="33085">MRPTLIRGFHSSGSASGKVGVSIVHPVHHTVKYRNAQLSERFRKLLIPKSSVDSPGFRPLDTSPDRVKDHHYNTVQQDLLLINYFHNQVDKKGIKGRKWDGSSPFHVNRAMKLPRGHASPTKDVKVRDWTNVPEISAISLNLFATEAKQQTDITIPAMLQLQQITGMKPKLVYAKTNVPTWNLRPGMPIGAKMTIKGRPMSQFLYTLTEIVLPRSKTWRGISNGSGDGSGNISFGVTAEEAKLFPEIEGNAENWPKTFGFDVTIHTSAQVDPEARTLLSAYGLLFKNDGEKFPTRW</sequence>
<evidence type="ECO:0000313" key="8">
    <source>
        <dbReference type="Proteomes" id="UP000761534"/>
    </source>
</evidence>
<dbReference type="SUPFAM" id="SSF55282">
    <property type="entry name" value="RL5-like"/>
    <property type="match status" value="1"/>
</dbReference>
<evidence type="ECO:0000256" key="1">
    <source>
        <dbReference type="ARBA" id="ARBA00008553"/>
    </source>
</evidence>
<protein>
    <recommendedName>
        <fullName evidence="4">Large ribosomal subunit protein uL5m</fullName>
    </recommendedName>
</protein>
<dbReference type="InterPro" id="IPR022803">
    <property type="entry name" value="Ribosomal_uL5_dom_sf"/>
</dbReference>
<dbReference type="GO" id="GO:0006412">
    <property type="term" value="P:translation"/>
    <property type="evidence" value="ECO:0007669"/>
    <property type="project" value="InterPro"/>
</dbReference>
<keyword evidence="8" id="KW-1185">Reference proteome</keyword>
<evidence type="ECO:0000259" key="5">
    <source>
        <dbReference type="Pfam" id="PF00281"/>
    </source>
</evidence>
<evidence type="ECO:0000256" key="4">
    <source>
        <dbReference type="ARBA" id="ARBA00040368"/>
    </source>
</evidence>
<dbReference type="EMBL" id="SWFS01000290">
    <property type="protein sequence ID" value="KAA8911262.1"/>
    <property type="molecule type" value="Genomic_DNA"/>
</dbReference>
<organism evidence="7 8">
    <name type="scientific">Trichomonascus ciferrii</name>
    <dbReference type="NCBI Taxonomy" id="44093"/>
    <lineage>
        <taxon>Eukaryota</taxon>
        <taxon>Fungi</taxon>
        <taxon>Dikarya</taxon>
        <taxon>Ascomycota</taxon>
        <taxon>Saccharomycotina</taxon>
        <taxon>Dipodascomycetes</taxon>
        <taxon>Dipodascales</taxon>
        <taxon>Trichomonascaceae</taxon>
        <taxon>Trichomonascus</taxon>
        <taxon>Trichomonascus ciferrii complex</taxon>
    </lineage>
</organism>
<evidence type="ECO:0000259" key="6">
    <source>
        <dbReference type="Pfam" id="PF00673"/>
    </source>
</evidence>
<keyword evidence="3" id="KW-0687">Ribonucleoprotein</keyword>
<dbReference type="Proteomes" id="UP000761534">
    <property type="component" value="Unassembled WGS sequence"/>
</dbReference>
<keyword evidence="2" id="KW-0689">Ribosomal protein</keyword>
<dbReference type="InterPro" id="IPR002132">
    <property type="entry name" value="Ribosomal_uL5"/>
</dbReference>
<dbReference type="GO" id="GO:0005840">
    <property type="term" value="C:ribosome"/>
    <property type="evidence" value="ECO:0007669"/>
    <property type="project" value="UniProtKB-KW"/>
</dbReference>
<dbReference type="InterPro" id="IPR031309">
    <property type="entry name" value="Ribosomal_uL5_C"/>
</dbReference>
<dbReference type="AlphaFoldDB" id="A0A642V8U1"/>
<reference evidence="7" key="1">
    <citation type="journal article" date="2019" name="G3 (Bethesda)">
        <title>Genome Assemblies of Two Rare Opportunistic Yeast Pathogens: Diutina rugosa (syn. Candida rugosa) and Trichomonascus ciferrii (syn. Candida ciferrii).</title>
        <authorList>
            <person name="Mixao V."/>
            <person name="Saus E."/>
            <person name="Hansen A.P."/>
            <person name="Lass-Florl C."/>
            <person name="Gabaldon T."/>
        </authorList>
    </citation>
    <scope>NUCLEOTIDE SEQUENCE</scope>
    <source>
        <strain evidence="7">CBS 4856</strain>
    </source>
</reference>
<evidence type="ECO:0000313" key="7">
    <source>
        <dbReference type="EMBL" id="KAA8911262.1"/>
    </source>
</evidence>
<dbReference type="GO" id="GO:1990904">
    <property type="term" value="C:ribonucleoprotein complex"/>
    <property type="evidence" value="ECO:0007669"/>
    <property type="project" value="UniProtKB-KW"/>
</dbReference>
<name>A0A642V8U1_9ASCO</name>
<gene>
    <name evidence="7" type="ORF">TRICI_003872</name>
</gene>
<dbReference type="InterPro" id="IPR031310">
    <property type="entry name" value="Ribosomal_uL5_N"/>
</dbReference>
<evidence type="ECO:0000256" key="3">
    <source>
        <dbReference type="ARBA" id="ARBA00023274"/>
    </source>
</evidence>
<feature type="domain" description="Large ribosomal subunit protein uL5 C-terminal" evidence="6">
    <location>
        <begin position="188"/>
        <end position="285"/>
    </location>
</feature>
<evidence type="ECO:0000256" key="2">
    <source>
        <dbReference type="ARBA" id="ARBA00022980"/>
    </source>
</evidence>
<dbReference type="Gene3D" id="3.30.1440.10">
    <property type="match status" value="1"/>
</dbReference>
<dbReference type="GO" id="GO:0003735">
    <property type="term" value="F:structural constituent of ribosome"/>
    <property type="evidence" value="ECO:0007669"/>
    <property type="project" value="InterPro"/>
</dbReference>
<dbReference type="Pfam" id="PF00673">
    <property type="entry name" value="Ribosomal_L5_C"/>
    <property type="match status" value="1"/>
</dbReference>
<accession>A0A642V8U1</accession>
<proteinExistence type="inferred from homology"/>
<feature type="domain" description="Large ribosomal subunit protein uL5 N-terminal" evidence="5">
    <location>
        <begin position="131"/>
        <end position="184"/>
    </location>
</feature>
<comment type="caution">
    <text evidence="7">The sequence shown here is derived from an EMBL/GenBank/DDBJ whole genome shotgun (WGS) entry which is preliminary data.</text>
</comment>
<dbReference type="OrthoDB" id="539541at2759"/>
<dbReference type="FunFam" id="3.30.1440.10:FF:000001">
    <property type="entry name" value="50S ribosomal protein L5"/>
    <property type="match status" value="1"/>
</dbReference>
<dbReference type="VEuPathDB" id="FungiDB:TRICI_003872"/>
<comment type="similarity">
    <text evidence="1">Belongs to the universal ribosomal protein uL5 family.</text>
</comment>
<dbReference type="PANTHER" id="PTHR11994">
    <property type="entry name" value="60S RIBOSOMAL PROTEIN L11-RELATED"/>
    <property type="match status" value="1"/>
</dbReference>
<dbReference type="Pfam" id="PF00281">
    <property type="entry name" value="Ribosomal_L5"/>
    <property type="match status" value="1"/>
</dbReference>